<keyword evidence="2" id="KW-1185">Reference proteome</keyword>
<protein>
    <submittedName>
        <fullName evidence="1">CPXCG motif-containing cysteine-rich protein</fullName>
    </submittedName>
</protein>
<accession>A0A420EHA9</accession>
<dbReference type="EMBL" id="RAQO01000004">
    <property type="protein sequence ID" value="RKF20047.1"/>
    <property type="molecule type" value="Genomic_DNA"/>
</dbReference>
<dbReference type="AlphaFoldDB" id="A0A420EHA9"/>
<dbReference type="OrthoDB" id="9814566at2"/>
<dbReference type="Proteomes" id="UP000286482">
    <property type="component" value="Unassembled WGS sequence"/>
</dbReference>
<organism evidence="1 2">
    <name type="scientific">Alginatibacterium sediminis</name>
    <dbReference type="NCBI Taxonomy" id="2164068"/>
    <lineage>
        <taxon>Bacteria</taxon>
        <taxon>Pseudomonadati</taxon>
        <taxon>Pseudomonadota</taxon>
        <taxon>Gammaproteobacteria</taxon>
        <taxon>Alteromonadales</taxon>
        <taxon>Alteromonadaceae</taxon>
        <taxon>Alginatibacterium</taxon>
    </lineage>
</organism>
<gene>
    <name evidence="1" type="ORF">DBZ36_06245</name>
</gene>
<dbReference type="Pfam" id="PF14255">
    <property type="entry name" value="Zn_ribbon_21"/>
    <property type="match status" value="1"/>
</dbReference>
<reference evidence="1 2" key="1">
    <citation type="submission" date="2018-09" db="EMBL/GenBank/DDBJ databases">
        <authorList>
            <person name="Wang Z."/>
        </authorList>
    </citation>
    <scope>NUCLEOTIDE SEQUENCE [LARGE SCALE GENOMIC DNA]</scope>
    <source>
        <strain evidence="1 2">ALS 81</strain>
    </source>
</reference>
<proteinExistence type="predicted"/>
<evidence type="ECO:0000313" key="1">
    <source>
        <dbReference type="EMBL" id="RKF20047.1"/>
    </source>
</evidence>
<comment type="caution">
    <text evidence="1">The sequence shown here is derived from an EMBL/GenBank/DDBJ whole genome shotgun (WGS) entry which is preliminary data.</text>
</comment>
<sequence>MNTLTLTRIDCPVCGHSNQFNLDTSNGDQEYYEDCSACCNPIHCNMHIDEVRGAIELSVDASDEQYF</sequence>
<dbReference type="InterPro" id="IPR017143">
    <property type="entry name" value="UCP037225"/>
</dbReference>
<dbReference type="PIRSF" id="PIRSF037225">
    <property type="entry name" value="UCP037225"/>
    <property type="match status" value="1"/>
</dbReference>
<name>A0A420EHA9_9ALTE</name>
<dbReference type="RefSeq" id="WP_120354051.1">
    <property type="nucleotide sequence ID" value="NZ_RAQO01000004.1"/>
</dbReference>
<evidence type="ECO:0000313" key="2">
    <source>
        <dbReference type="Proteomes" id="UP000286482"/>
    </source>
</evidence>
<dbReference type="InterPro" id="IPR025990">
    <property type="entry name" value="zinc_ribbon_bacterial"/>
</dbReference>